<evidence type="ECO:0000256" key="11">
    <source>
        <dbReference type="HAMAP-Rule" id="MF_01394"/>
    </source>
</evidence>
<keyword evidence="8 11" id="KW-1133">Transmembrane helix</keyword>
<keyword evidence="5 11" id="KW-0812">Transmembrane</keyword>
<keyword evidence="4 11" id="KW-1003">Cell membrane</keyword>
<evidence type="ECO:0000256" key="1">
    <source>
        <dbReference type="ARBA" id="ARBA00004141"/>
    </source>
</evidence>
<evidence type="ECO:0000256" key="3">
    <source>
        <dbReference type="ARBA" id="ARBA00022448"/>
    </source>
</evidence>
<comment type="subcellular location">
    <subcellularLocation>
        <location evidence="11 12">Cell membrane</location>
        <topology evidence="11 12">Multi-pass membrane protein</topology>
    </subcellularLocation>
    <subcellularLocation>
        <location evidence="1">Membrane</location>
        <topology evidence="1">Multi-pass membrane protein</topology>
    </subcellularLocation>
</comment>
<dbReference type="Proteomes" id="UP001500426">
    <property type="component" value="Unassembled WGS sequence"/>
</dbReference>
<name>A0ABP7UNH5_9FLAO</name>
<accession>A0ABP7UNH5</accession>
<dbReference type="InterPro" id="IPR038430">
    <property type="entry name" value="NDAH_ubi_oxred_su3_sf"/>
</dbReference>
<evidence type="ECO:0000256" key="10">
    <source>
        <dbReference type="ARBA" id="ARBA00023136"/>
    </source>
</evidence>
<dbReference type="EMBL" id="BAABCS010000010">
    <property type="protein sequence ID" value="GAA4047716.1"/>
    <property type="molecule type" value="Genomic_DNA"/>
</dbReference>
<feature type="transmembrane region" description="Helical" evidence="11">
    <location>
        <begin position="79"/>
        <end position="99"/>
    </location>
</feature>
<keyword evidence="3 11" id="KW-0813">Transport</keyword>
<dbReference type="InterPro" id="IPR023043">
    <property type="entry name" value="NAD(P)H_OxRDtase_bac/plastid"/>
</dbReference>
<evidence type="ECO:0000256" key="9">
    <source>
        <dbReference type="ARBA" id="ARBA00023027"/>
    </source>
</evidence>
<evidence type="ECO:0000313" key="13">
    <source>
        <dbReference type="EMBL" id="GAA4047716.1"/>
    </source>
</evidence>
<keyword evidence="10 11" id="KW-0472">Membrane</keyword>
<dbReference type="Gene3D" id="1.20.58.1610">
    <property type="entry name" value="NADH:ubiquinone/plastoquinone oxidoreductase, chain 3"/>
    <property type="match status" value="1"/>
</dbReference>
<evidence type="ECO:0000256" key="5">
    <source>
        <dbReference type="ARBA" id="ARBA00022692"/>
    </source>
</evidence>
<keyword evidence="14" id="KW-1185">Reference proteome</keyword>
<keyword evidence="9 11" id="KW-0520">NAD</keyword>
<comment type="subunit">
    <text evidence="11">NDH-1 is composed of 14 different subunits. Subunits NuoA, H, J, K, L, M, N constitute the membrane sector of the complex.</text>
</comment>
<evidence type="ECO:0000256" key="8">
    <source>
        <dbReference type="ARBA" id="ARBA00022989"/>
    </source>
</evidence>
<gene>
    <name evidence="13" type="primary">ndhC</name>
    <name evidence="11" type="synonym">nuoA</name>
    <name evidence="13" type="ORF">GCM10022388_11610</name>
</gene>
<evidence type="ECO:0000256" key="2">
    <source>
        <dbReference type="ARBA" id="ARBA00008472"/>
    </source>
</evidence>
<comment type="similarity">
    <text evidence="2 11 12">Belongs to the complex I subunit 3 family.</text>
</comment>
<evidence type="ECO:0000256" key="6">
    <source>
        <dbReference type="ARBA" id="ARBA00022719"/>
    </source>
</evidence>
<evidence type="ECO:0000256" key="12">
    <source>
        <dbReference type="RuleBase" id="RU003639"/>
    </source>
</evidence>
<comment type="caution">
    <text evidence="13">The sequence shown here is derived from an EMBL/GenBank/DDBJ whole genome shotgun (WGS) entry which is preliminary data.</text>
</comment>
<keyword evidence="7 11" id="KW-1278">Translocase</keyword>
<dbReference type="Pfam" id="PF00507">
    <property type="entry name" value="Oxidored_q4"/>
    <property type="match status" value="1"/>
</dbReference>
<keyword evidence="6 11" id="KW-0874">Quinone</keyword>
<dbReference type="HAMAP" id="MF_01394">
    <property type="entry name" value="NDH1_NuoA"/>
    <property type="match status" value="1"/>
</dbReference>
<dbReference type="PANTHER" id="PTHR11058">
    <property type="entry name" value="NADH-UBIQUINONE OXIDOREDUCTASE CHAIN 3"/>
    <property type="match status" value="1"/>
</dbReference>
<dbReference type="EC" id="7.1.1.-" evidence="11"/>
<comment type="catalytic activity">
    <reaction evidence="11 12">
        <text>a quinone + NADH + 5 H(+)(in) = a quinol + NAD(+) + 4 H(+)(out)</text>
        <dbReference type="Rhea" id="RHEA:57888"/>
        <dbReference type="ChEBI" id="CHEBI:15378"/>
        <dbReference type="ChEBI" id="CHEBI:24646"/>
        <dbReference type="ChEBI" id="CHEBI:57540"/>
        <dbReference type="ChEBI" id="CHEBI:57945"/>
        <dbReference type="ChEBI" id="CHEBI:132124"/>
    </reaction>
</comment>
<comment type="function">
    <text evidence="11">NDH-1 shuttles electrons from NADH, via FMN and iron-sulfur (Fe-S) centers, to quinones in the respiratory chain. The immediate electron acceptor for the enzyme in this species is believed to be a menaquinone. Couples the redox reaction to proton translocation (for every two electrons transferred, four hydrogen ions are translocated across the cytoplasmic membrane), and thus conserves the redox energy in a proton gradient.</text>
</comment>
<sequence>MQCIFVAILQILTFRDMPSTQIDYLPILMQAGLAIGFVVATIIGSSFLGPKRHSKNKDKNFECGIESVGNARIPFSVKYFLVAILFVLFDVEVIFLYPWAVNFKELGIDGMIKMVIFMLLLLVGFFYIIKKKALEWE</sequence>
<feature type="transmembrane region" description="Helical" evidence="11">
    <location>
        <begin position="111"/>
        <end position="129"/>
    </location>
</feature>
<organism evidence="13 14">
    <name type="scientific">Flavobacterium chungnamense</name>
    <dbReference type="NCBI Taxonomy" id="706182"/>
    <lineage>
        <taxon>Bacteria</taxon>
        <taxon>Pseudomonadati</taxon>
        <taxon>Bacteroidota</taxon>
        <taxon>Flavobacteriia</taxon>
        <taxon>Flavobacteriales</taxon>
        <taxon>Flavobacteriaceae</taxon>
        <taxon>Flavobacterium</taxon>
    </lineage>
</organism>
<evidence type="ECO:0000256" key="7">
    <source>
        <dbReference type="ARBA" id="ARBA00022967"/>
    </source>
</evidence>
<protein>
    <recommendedName>
        <fullName evidence="11">NADH-quinone oxidoreductase subunit A</fullName>
        <ecNumber evidence="11">7.1.1.-</ecNumber>
    </recommendedName>
    <alternativeName>
        <fullName evidence="11">NADH dehydrogenase I subunit A</fullName>
    </alternativeName>
    <alternativeName>
        <fullName evidence="11">NDH-1 subunit A</fullName>
    </alternativeName>
    <alternativeName>
        <fullName evidence="11">NUO1</fullName>
    </alternativeName>
</protein>
<dbReference type="InterPro" id="IPR000440">
    <property type="entry name" value="NADH_UbQ/plastoQ_OxRdtase_su3"/>
</dbReference>
<feature type="transmembrane region" description="Helical" evidence="11">
    <location>
        <begin position="28"/>
        <end position="49"/>
    </location>
</feature>
<evidence type="ECO:0000256" key="4">
    <source>
        <dbReference type="ARBA" id="ARBA00022475"/>
    </source>
</evidence>
<reference evidence="14" key="1">
    <citation type="journal article" date="2019" name="Int. J. Syst. Evol. Microbiol.">
        <title>The Global Catalogue of Microorganisms (GCM) 10K type strain sequencing project: providing services to taxonomists for standard genome sequencing and annotation.</title>
        <authorList>
            <consortium name="The Broad Institute Genomics Platform"/>
            <consortium name="The Broad Institute Genome Sequencing Center for Infectious Disease"/>
            <person name="Wu L."/>
            <person name="Ma J."/>
        </authorList>
    </citation>
    <scope>NUCLEOTIDE SEQUENCE [LARGE SCALE GENOMIC DNA]</scope>
    <source>
        <strain evidence="14">JCM 17068</strain>
    </source>
</reference>
<proteinExistence type="inferred from homology"/>
<evidence type="ECO:0000313" key="14">
    <source>
        <dbReference type="Proteomes" id="UP001500426"/>
    </source>
</evidence>
<dbReference type="PANTHER" id="PTHR11058:SF22">
    <property type="entry name" value="NADH-QUINONE OXIDOREDUCTASE SUBUNIT A"/>
    <property type="match status" value="1"/>
</dbReference>